<organism evidence="2 3">
    <name type="scientific">Neoaquamicrobium microcysteis</name>
    <dbReference type="NCBI Taxonomy" id="2682781"/>
    <lineage>
        <taxon>Bacteria</taxon>
        <taxon>Pseudomonadati</taxon>
        <taxon>Pseudomonadota</taxon>
        <taxon>Alphaproteobacteria</taxon>
        <taxon>Hyphomicrobiales</taxon>
        <taxon>Phyllobacteriaceae</taxon>
        <taxon>Neoaquamicrobium</taxon>
    </lineage>
</organism>
<comment type="caution">
    <text evidence="2">The sequence shown here is derived from an EMBL/GenBank/DDBJ whole genome shotgun (WGS) entry which is preliminary data.</text>
</comment>
<accession>A0A5D4GZW6</accession>
<dbReference type="Proteomes" id="UP000323258">
    <property type="component" value="Unassembled WGS sequence"/>
</dbReference>
<gene>
    <name evidence="2" type="ORF">FY036_13550</name>
</gene>
<feature type="non-terminal residue" evidence="2">
    <location>
        <position position="1"/>
    </location>
</feature>
<sequence length="163" mass="17667">SGRRRTVERHHHLHRQWPESRSCIKTETGPPHRGRPCGYPISSLKERIYASGAGQPDRFGILIYTSTAGAQGTLGGLSGMAEHLPEILAKVVESLELCSNDPICADHHAGTDLDERPLHGAACHACILVPETSCEARNSRLDRGLLVSTLVGSKSAIFGEIKR</sequence>
<keyword evidence="3" id="KW-1185">Reference proteome</keyword>
<protein>
    <submittedName>
        <fullName evidence="2">DUF1998 domain-containing protein</fullName>
    </submittedName>
</protein>
<dbReference type="Pfam" id="PF09369">
    <property type="entry name" value="MZB"/>
    <property type="match status" value="1"/>
</dbReference>
<dbReference type="AlphaFoldDB" id="A0A5D4GZW6"/>
<proteinExistence type="predicted"/>
<feature type="domain" description="MrfA-like Zn-binding" evidence="1">
    <location>
        <begin position="37"/>
        <end position="127"/>
    </location>
</feature>
<evidence type="ECO:0000313" key="3">
    <source>
        <dbReference type="Proteomes" id="UP000323258"/>
    </source>
</evidence>
<reference evidence="2 3" key="2">
    <citation type="submission" date="2019-09" db="EMBL/GenBank/DDBJ databases">
        <title>Mesorhizobium sp. MaA-C15 isolated from Microcystis aeruginosa.</title>
        <authorList>
            <person name="Jeong S.E."/>
            <person name="Jin H.M."/>
            <person name="Jeon C.O."/>
        </authorList>
    </citation>
    <scope>NUCLEOTIDE SEQUENCE [LARGE SCALE GENOMIC DNA]</scope>
    <source>
        <strain evidence="2 3">MaA-C15</strain>
    </source>
</reference>
<evidence type="ECO:0000259" key="1">
    <source>
        <dbReference type="Pfam" id="PF09369"/>
    </source>
</evidence>
<name>A0A5D4GZW6_9HYPH</name>
<dbReference type="OrthoDB" id="9134227at2"/>
<reference evidence="2 3" key="1">
    <citation type="submission" date="2019-08" db="EMBL/GenBank/DDBJ databases">
        <authorList>
            <person name="Seo Y.L."/>
        </authorList>
    </citation>
    <scope>NUCLEOTIDE SEQUENCE [LARGE SCALE GENOMIC DNA]</scope>
    <source>
        <strain evidence="2 3">MaA-C15</strain>
    </source>
</reference>
<evidence type="ECO:0000313" key="2">
    <source>
        <dbReference type="EMBL" id="TYR32100.1"/>
    </source>
</evidence>
<dbReference type="EMBL" id="VSZS01000063">
    <property type="protein sequence ID" value="TYR32100.1"/>
    <property type="molecule type" value="Genomic_DNA"/>
</dbReference>
<dbReference type="InterPro" id="IPR018973">
    <property type="entry name" value="MZB"/>
</dbReference>